<feature type="domain" description="ATPase AAA-type core" evidence="2">
    <location>
        <begin position="389"/>
        <end position="476"/>
    </location>
</feature>
<dbReference type="Gene3D" id="3.40.50.300">
    <property type="entry name" value="P-loop containing nucleotide triphosphate hydrolases"/>
    <property type="match status" value="1"/>
</dbReference>
<dbReference type="eggNOG" id="COG3950">
    <property type="taxonomic scope" value="Bacteria"/>
</dbReference>
<dbReference type="Proteomes" id="UP000006000">
    <property type="component" value="Unassembled WGS sequence"/>
</dbReference>
<dbReference type="SUPFAM" id="SSF52540">
    <property type="entry name" value="P-loop containing nucleoside triphosphate hydrolases"/>
    <property type="match status" value="2"/>
</dbReference>
<sequence length="617" mass="73136">MDREDRLKNSIEKKCVKDEYFLLYYIGKNDAGDDMYGIEVMRENVLSNMIKNIDNGTDDEIYDKSKTSIGKVYKYENEILKSINKHYFDYRVENRKLSELIRYSYIGESYRYSSRNRSYRRSEDGYIANRRLVSNPSMYKKYLTINKCKNGEIRGFECNSVKMKFYDDIDYSGYYINDDKRENYKKYIERIENKLYLRKRIHLNRNNEKENLDNKTEKEKYICDLYTRYIMDMIVNGLYSRCKDDNVINEQHIEEKVTNEDILYIYGLNSIDSSINKFGLPENYKLELNKIEEIIDKVKYRETKDIEVLKIISRYIASRINTIPSIGGFAYVEALEKIVESLQQIPEEYFNKDGVEVIIDEKQNSSIINLLNNYSYFIDARQNEVDSDIGYKFIIRFEMLSEGEEKFLDIIAKIDDCIENNNDAELIVLLLDEPDQALHPEWSRRFIDIIVQVIQSIKFQGNIQLIMSTHSPYLLSDILPTNVFLLDRRTKDKKLSVKRLDVKSSSLGANIYDLMKNNFFMDNTVGEFITKKINKVIMQINEANLKEKELNSIEYFIEQIGEPIIRKGMKKQLAEKKKQLKIFNNTEQILQAITNEQDRKKVEEVLKNLAKKENDTY</sequence>
<dbReference type="GO" id="GO:0016887">
    <property type="term" value="F:ATP hydrolysis activity"/>
    <property type="evidence" value="ECO:0007669"/>
    <property type="project" value="InterPro"/>
</dbReference>
<reference evidence="3 4" key="2">
    <citation type="submission" date="2007-04" db="EMBL/GenBank/DDBJ databases">
        <title>Draft genome sequence of Eubacterium ventriosum (ATCC 27560).</title>
        <authorList>
            <person name="Sudarsanam P."/>
            <person name="Ley R."/>
            <person name="Guruge J."/>
            <person name="Turnbaugh P.J."/>
            <person name="Mahowald M."/>
            <person name="Liep D."/>
            <person name="Gordon J."/>
        </authorList>
    </citation>
    <scope>NUCLEOTIDE SEQUENCE [LARGE SCALE GENOMIC DNA]</scope>
    <source>
        <strain evidence="3 4">ATCC 27560</strain>
    </source>
</reference>
<evidence type="ECO:0000313" key="3">
    <source>
        <dbReference type="EMBL" id="EDM50295.1"/>
    </source>
</evidence>
<organism evidence="3 4">
    <name type="scientific">Eubacterium ventriosum ATCC 27560</name>
    <dbReference type="NCBI Taxonomy" id="411463"/>
    <lineage>
        <taxon>Bacteria</taxon>
        <taxon>Bacillati</taxon>
        <taxon>Bacillota</taxon>
        <taxon>Clostridia</taxon>
        <taxon>Eubacteriales</taxon>
        <taxon>Eubacteriaceae</taxon>
        <taxon>Eubacterium</taxon>
    </lineage>
</organism>
<evidence type="ECO:0000313" key="4">
    <source>
        <dbReference type="Proteomes" id="UP000006000"/>
    </source>
</evidence>
<keyword evidence="1" id="KW-0175">Coiled coil</keyword>
<evidence type="ECO:0000256" key="1">
    <source>
        <dbReference type="SAM" id="Coils"/>
    </source>
</evidence>
<dbReference type="InterPro" id="IPR027417">
    <property type="entry name" value="P-loop_NTPase"/>
</dbReference>
<dbReference type="Pfam" id="PF13304">
    <property type="entry name" value="AAA_21"/>
    <property type="match status" value="1"/>
</dbReference>
<proteinExistence type="predicted"/>
<dbReference type="HOGENOM" id="CLU_442636_0_0_9"/>
<dbReference type="AlphaFoldDB" id="A5Z951"/>
<accession>A5Z951</accession>
<name>A5Z951_9FIRM</name>
<feature type="coiled-coil region" evidence="1">
    <location>
        <begin position="566"/>
        <end position="615"/>
    </location>
</feature>
<dbReference type="STRING" id="411463.EUBVEN_02244"/>
<evidence type="ECO:0000259" key="2">
    <source>
        <dbReference type="Pfam" id="PF13304"/>
    </source>
</evidence>
<protein>
    <submittedName>
        <fullName evidence="3">Conserved domain protein</fullName>
    </submittedName>
</protein>
<dbReference type="GO" id="GO:0005524">
    <property type="term" value="F:ATP binding"/>
    <property type="evidence" value="ECO:0007669"/>
    <property type="project" value="InterPro"/>
</dbReference>
<gene>
    <name evidence="3" type="ORF">EUBVEN_02244</name>
</gene>
<dbReference type="EMBL" id="AAVL02000037">
    <property type="protein sequence ID" value="EDM50295.1"/>
    <property type="molecule type" value="Genomic_DNA"/>
</dbReference>
<dbReference type="CDD" id="cd00267">
    <property type="entry name" value="ABC_ATPase"/>
    <property type="match status" value="1"/>
</dbReference>
<dbReference type="InterPro" id="IPR003959">
    <property type="entry name" value="ATPase_AAA_core"/>
</dbReference>
<comment type="caution">
    <text evidence="3">The sequence shown here is derived from an EMBL/GenBank/DDBJ whole genome shotgun (WGS) entry which is preliminary data.</text>
</comment>
<reference evidence="3 4" key="1">
    <citation type="submission" date="2007-03" db="EMBL/GenBank/DDBJ databases">
        <authorList>
            <person name="Fulton L."/>
            <person name="Clifton S."/>
            <person name="Fulton B."/>
            <person name="Xu J."/>
            <person name="Minx P."/>
            <person name="Pepin K.H."/>
            <person name="Johnson M."/>
            <person name="Thiruvilangam P."/>
            <person name="Bhonagiri V."/>
            <person name="Nash W.E."/>
            <person name="Mardis E.R."/>
            <person name="Wilson R.K."/>
        </authorList>
    </citation>
    <scope>NUCLEOTIDE SEQUENCE [LARGE SCALE GENOMIC DNA]</scope>
    <source>
        <strain evidence="3 4">ATCC 27560</strain>
    </source>
</reference>